<evidence type="ECO:0000259" key="1">
    <source>
        <dbReference type="PROSITE" id="PS51750"/>
    </source>
</evidence>
<name>L2F776_9GAMM</name>
<protein>
    <recommendedName>
        <fullName evidence="1">Bro-N domain-containing protein</fullName>
    </recommendedName>
</protein>
<accession>L2F776</accession>
<dbReference type="SMART" id="SM01040">
    <property type="entry name" value="Bro-N"/>
    <property type="match status" value="1"/>
</dbReference>
<gene>
    <name evidence="2" type="ORF">MOMA_00035</name>
</gene>
<dbReference type="EMBL" id="ANIN01000001">
    <property type="protein sequence ID" value="ELA08755.1"/>
    <property type="molecule type" value="Genomic_DNA"/>
</dbReference>
<dbReference type="STRING" id="1230338.MOMA_00035"/>
<proteinExistence type="predicted"/>
<dbReference type="Pfam" id="PF02498">
    <property type="entry name" value="Bro-N"/>
    <property type="match status" value="1"/>
</dbReference>
<dbReference type="eggNOG" id="COG3617">
    <property type="taxonomic scope" value="Bacteria"/>
</dbReference>
<sequence>MKALSFNGVTLTPVCHNTQIYLTSVELARALGYAHTDSVTRIYNRNADEFSSGMTQVITNPQTVNLTVSKNSTNLQTSTRIFSLRGCHLIAMFARTAVAKDFRKWVLDILDKEVGEPVITPIQPPISQSPKLSQSDYGNLRRAVLLIAKNAFYDITATNVIYARLRSLCEVNSVTDIRYDQLNIVKNELYRIERILRTYITCRRETEKQLIRRICMGDDDSVWQAIQAIEESSTAYANDLAYNIESIGYAKELRKVLGGA</sequence>
<dbReference type="PROSITE" id="PS51750">
    <property type="entry name" value="BRO_N"/>
    <property type="match status" value="1"/>
</dbReference>
<evidence type="ECO:0000313" key="2">
    <source>
        <dbReference type="EMBL" id="ELA08755.1"/>
    </source>
</evidence>
<dbReference type="PATRIC" id="fig|1230338.3.peg.2"/>
<keyword evidence="3" id="KW-1185">Reference proteome</keyword>
<evidence type="ECO:0000313" key="3">
    <source>
        <dbReference type="Proteomes" id="UP000023795"/>
    </source>
</evidence>
<comment type="caution">
    <text evidence="2">The sequence shown here is derived from an EMBL/GenBank/DDBJ whole genome shotgun (WGS) entry which is preliminary data.</text>
</comment>
<feature type="domain" description="Bro-N" evidence="1">
    <location>
        <begin position="1"/>
        <end position="118"/>
    </location>
</feature>
<dbReference type="InterPro" id="IPR003497">
    <property type="entry name" value="BRO_N_domain"/>
</dbReference>
<dbReference type="Proteomes" id="UP000023795">
    <property type="component" value="Unassembled WGS sequence"/>
</dbReference>
<organism evidence="2 3">
    <name type="scientific">Moraxella macacae 0408225</name>
    <dbReference type="NCBI Taxonomy" id="1230338"/>
    <lineage>
        <taxon>Bacteria</taxon>
        <taxon>Pseudomonadati</taxon>
        <taxon>Pseudomonadota</taxon>
        <taxon>Gammaproteobacteria</taxon>
        <taxon>Moraxellales</taxon>
        <taxon>Moraxellaceae</taxon>
        <taxon>Moraxella</taxon>
    </lineage>
</organism>
<reference evidence="2 3" key="1">
    <citation type="journal article" date="2013" name="Genome Announc.">
        <title>Genome Sequence of Moraxella macacae 0408225, a Novel Bacterial Species Isolated from a Cynomolgus Macaque with Epistaxis.</title>
        <authorList>
            <person name="Ladner J.T."/>
            <person name="Whitehouse C.A."/>
            <person name="Koroleva G.I."/>
            <person name="Palacios G.F."/>
        </authorList>
    </citation>
    <scope>NUCLEOTIDE SEQUENCE [LARGE SCALE GENOMIC DNA]</scope>
    <source>
        <strain evidence="2 3">0408225</strain>
    </source>
</reference>
<dbReference type="AlphaFoldDB" id="L2F776"/>